<sequence length="185" mass="20014">MGAAGCRSRLDPLFSGRLLHRRPHRIDPRRARIPDRGGLAHRPDHRQGGESRLSPPHGQRGFSLLEVLVAFVLLAMALALILQIFSTGVAASGRTAAHGRAVTLATSLLARLDAEPVLREEQRSGSNDGMRWRMAIQPAPEPLAGSGQTGGDGAKLYRIRLQIRWQRDGGGGEVTLQTLRLGGRS</sequence>
<feature type="region of interest" description="Disordered" evidence="1">
    <location>
        <begin position="25"/>
        <end position="57"/>
    </location>
</feature>
<keyword evidence="2" id="KW-1133">Transmembrane helix</keyword>
<dbReference type="Proteomes" id="UP000886251">
    <property type="component" value="Unassembled WGS sequence"/>
</dbReference>
<reference evidence="3" key="1">
    <citation type="journal article" date="2020" name="mSystems">
        <title>Genome- and Community-Level Interaction Insights into Carbon Utilization and Element Cycling Functions of Hydrothermarchaeota in Hydrothermal Sediment.</title>
        <authorList>
            <person name="Zhou Z."/>
            <person name="Liu Y."/>
            <person name="Xu W."/>
            <person name="Pan J."/>
            <person name="Luo Z.H."/>
            <person name="Li M."/>
        </authorList>
    </citation>
    <scope>NUCLEOTIDE SEQUENCE [LARGE SCALE GENOMIC DNA]</scope>
    <source>
        <strain evidence="3">HyVt-443</strain>
    </source>
</reference>
<dbReference type="EMBL" id="DRKP01000006">
    <property type="protein sequence ID" value="HEB94879.1"/>
    <property type="molecule type" value="Genomic_DNA"/>
</dbReference>
<protein>
    <submittedName>
        <fullName evidence="3">Prepilin-type N-terminal cleavage/methylation domain-containing protein</fullName>
    </submittedName>
</protein>
<comment type="caution">
    <text evidence="3">The sequence shown here is derived from an EMBL/GenBank/DDBJ whole genome shotgun (WGS) entry which is preliminary data.</text>
</comment>
<feature type="transmembrane region" description="Helical" evidence="2">
    <location>
        <begin position="62"/>
        <end position="85"/>
    </location>
</feature>
<dbReference type="Pfam" id="PF07963">
    <property type="entry name" value="N_methyl"/>
    <property type="match status" value="1"/>
</dbReference>
<accession>A0A831W1U9</accession>
<evidence type="ECO:0000256" key="1">
    <source>
        <dbReference type="SAM" id="MobiDB-lite"/>
    </source>
</evidence>
<evidence type="ECO:0000256" key="2">
    <source>
        <dbReference type="SAM" id="Phobius"/>
    </source>
</evidence>
<dbReference type="PROSITE" id="PS00409">
    <property type="entry name" value="PROKAR_NTER_METHYL"/>
    <property type="match status" value="1"/>
</dbReference>
<name>A0A831W1U9_9GAMM</name>
<dbReference type="InterPro" id="IPR012902">
    <property type="entry name" value="N_methyl_site"/>
</dbReference>
<dbReference type="AlphaFoldDB" id="A0A831W1U9"/>
<dbReference type="NCBIfam" id="TIGR02532">
    <property type="entry name" value="IV_pilin_GFxxxE"/>
    <property type="match status" value="1"/>
</dbReference>
<evidence type="ECO:0000313" key="3">
    <source>
        <dbReference type="EMBL" id="HEB94879.1"/>
    </source>
</evidence>
<gene>
    <name evidence="3" type="ORF">ENI96_00415</name>
</gene>
<keyword evidence="2" id="KW-0812">Transmembrane</keyword>
<keyword evidence="2" id="KW-0472">Membrane</keyword>
<proteinExistence type="predicted"/>
<feature type="compositionally biased region" description="Basic and acidic residues" evidence="1">
    <location>
        <begin position="25"/>
        <end position="35"/>
    </location>
</feature>
<organism evidence="3">
    <name type="scientific">Sedimenticola thiotaurini</name>
    <dbReference type="NCBI Taxonomy" id="1543721"/>
    <lineage>
        <taxon>Bacteria</taxon>
        <taxon>Pseudomonadati</taxon>
        <taxon>Pseudomonadota</taxon>
        <taxon>Gammaproteobacteria</taxon>
        <taxon>Chromatiales</taxon>
        <taxon>Sedimenticolaceae</taxon>
        <taxon>Sedimenticola</taxon>
    </lineage>
</organism>